<gene>
    <name evidence="3" type="ORF">ADFLV_2927</name>
</gene>
<dbReference type="InterPro" id="IPR007621">
    <property type="entry name" value="TPM_dom"/>
</dbReference>
<dbReference type="Gene3D" id="3.10.310.50">
    <property type="match status" value="1"/>
</dbReference>
<dbReference type="EMBL" id="CP053835">
    <property type="protein sequence ID" value="QKF78892.1"/>
    <property type="molecule type" value="Genomic_DNA"/>
</dbReference>
<reference evidence="3 4" key="1">
    <citation type="submission" date="2020-05" db="EMBL/GenBank/DDBJ databases">
        <title>Complete genome sequencing of Campylobacter and Arcobacter type strains.</title>
        <authorList>
            <person name="Miller W.G."/>
            <person name="Yee E."/>
        </authorList>
    </citation>
    <scope>NUCLEOTIDE SEQUENCE [LARGE SCALE GENOMIC DNA]</scope>
    <source>
        <strain evidence="3 4">LMG 25694</strain>
    </source>
</reference>
<sequence length="205" mass="24062">MLLNDKEKELISKEIENLEKLSSAELVAVITQKSSDYKYASLMISVFFVFLISFLLFFIKDISTLELLQYQLLIFVGINLFFEKFDNLILKIVPLSYKHQKASSNAKEQFNNLGLNRTKTRQAIMFFVSFDERYVEIITDSEISKKIPDEFWQQLVYEFTLDVKKEDFLNGYLKAIKTSKAILIKHFPIQENDENELSNEVIELK</sequence>
<feature type="transmembrane region" description="Helical" evidence="1">
    <location>
        <begin position="39"/>
        <end position="59"/>
    </location>
</feature>
<dbReference type="Pfam" id="PF04536">
    <property type="entry name" value="TPM_phosphatase"/>
    <property type="match status" value="1"/>
</dbReference>
<dbReference type="AlphaFoldDB" id="A0AAE7E898"/>
<evidence type="ECO:0000313" key="3">
    <source>
        <dbReference type="EMBL" id="QKF78892.1"/>
    </source>
</evidence>
<proteinExistence type="predicted"/>
<accession>A0AAE7E898</accession>
<keyword evidence="1" id="KW-0472">Membrane</keyword>
<dbReference type="KEGG" id="adz:ADFLV_2927"/>
<organism evidence="3 4">
    <name type="scientific">Arcobacter defluvii</name>
    <dbReference type="NCBI Taxonomy" id="873191"/>
    <lineage>
        <taxon>Bacteria</taxon>
        <taxon>Pseudomonadati</taxon>
        <taxon>Campylobacterota</taxon>
        <taxon>Epsilonproteobacteria</taxon>
        <taxon>Campylobacterales</taxon>
        <taxon>Arcobacteraceae</taxon>
        <taxon>Arcobacter</taxon>
    </lineage>
</organism>
<keyword evidence="1" id="KW-1133">Transmembrane helix</keyword>
<feature type="domain" description="TPM" evidence="2">
    <location>
        <begin position="99"/>
        <end position="178"/>
    </location>
</feature>
<evidence type="ECO:0000256" key="1">
    <source>
        <dbReference type="SAM" id="Phobius"/>
    </source>
</evidence>
<protein>
    <submittedName>
        <fullName evidence="3">Membrane protein</fullName>
    </submittedName>
</protein>
<evidence type="ECO:0000313" key="4">
    <source>
        <dbReference type="Proteomes" id="UP000503313"/>
    </source>
</evidence>
<evidence type="ECO:0000259" key="2">
    <source>
        <dbReference type="Pfam" id="PF04536"/>
    </source>
</evidence>
<name>A0AAE7E898_9BACT</name>
<keyword evidence="1" id="KW-0812">Transmembrane</keyword>
<keyword evidence="4" id="KW-1185">Reference proteome</keyword>
<dbReference type="Proteomes" id="UP000503313">
    <property type="component" value="Chromosome"/>
</dbReference>
<dbReference type="RefSeq" id="WP_129011842.1">
    <property type="nucleotide sequence ID" value="NZ_CP053835.1"/>
</dbReference>